<evidence type="ECO:0000313" key="4">
    <source>
        <dbReference type="EMBL" id="MBP1039903.1"/>
    </source>
</evidence>
<sequence length="256" mass="29004">MTIGEKLQARRKELGLTQEAAAKQLHVSRQAISNWETGKNYPDLETIIAISDVYTISLDTLLKGDNIIVKEINKKIYHSLIKRGVVFLGVLSLLICFVVDLGINRRLTWSLIPLISVASLGGTWLTFEHSQHQRLIKAGICFSLLVLPYLWLLEKILVASQYIDAPFFFKLAAPISLIWLLLLWLSVLIHHKVTWHWSYSVALFCLMSIPGSYLMTIILGETDNLLSIMINVVSLGSLTIAFFFLGNILTHYRHTK</sequence>
<dbReference type="PROSITE" id="PS50943">
    <property type="entry name" value="HTH_CROC1"/>
    <property type="match status" value="1"/>
</dbReference>
<dbReference type="Gene3D" id="1.10.260.40">
    <property type="entry name" value="lambda repressor-like DNA-binding domains"/>
    <property type="match status" value="1"/>
</dbReference>
<feature type="transmembrane region" description="Helical" evidence="2">
    <location>
        <begin position="84"/>
        <end position="103"/>
    </location>
</feature>
<keyword evidence="2" id="KW-0812">Transmembrane</keyword>
<comment type="caution">
    <text evidence="4">The sequence shown here is derived from an EMBL/GenBank/DDBJ whole genome shotgun (WGS) entry which is preliminary data.</text>
</comment>
<dbReference type="SMART" id="SM00530">
    <property type="entry name" value="HTH_XRE"/>
    <property type="match status" value="1"/>
</dbReference>
<dbReference type="RefSeq" id="WP_209524783.1">
    <property type="nucleotide sequence ID" value="NZ_JAEEGA010000001.1"/>
</dbReference>
<dbReference type="Pfam" id="PF01381">
    <property type="entry name" value="HTH_3"/>
    <property type="match status" value="1"/>
</dbReference>
<feature type="transmembrane region" description="Helical" evidence="2">
    <location>
        <begin position="134"/>
        <end position="151"/>
    </location>
</feature>
<dbReference type="CDD" id="cd00093">
    <property type="entry name" value="HTH_XRE"/>
    <property type="match status" value="1"/>
</dbReference>
<dbReference type="AlphaFoldDB" id="A0A940P9C7"/>
<keyword evidence="2" id="KW-1133">Transmembrane helix</keyword>
<dbReference type="EMBL" id="JAEEGA010000001">
    <property type="protein sequence ID" value="MBP1039903.1"/>
    <property type="molecule type" value="Genomic_DNA"/>
</dbReference>
<evidence type="ECO:0000256" key="1">
    <source>
        <dbReference type="ARBA" id="ARBA00023125"/>
    </source>
</evidence>
<dbReference type="SUPFAM" id="SSF47413">
    <property type="entry name" value="lambda repressor-like DNA-binding domains"/>
    <property type="match status" value="1"/>
</dbReference>
<dbReference type="InterPro" id="IPR001387">
    <property type="entry name" value="Cro/C1-type_HTH"/>
</dbReference>
<feature type="transmembrane region" description="Helical" evidence="2">
    <location>
        <begin position="171"/>
        <end position="189"/>
    </location>
</feature>
<feature type="transmembrane region" description="Helical" evidence="2">
    <location>
        <begin position="225"/>
        <end position="249"/>
    </location>
</feature>
<keyword evidence="2" id="KW-0472">Membrane</keyword>
<dbReference type="PANTHER" id="PTHR46558">
    <property type="entry name" value="TRACRIPTIONAL REGULATORY PROTEIN-RELATED-RELATED"/>
    <property type="match status" value="1"/>
</dbReference>
<evidence type="ECO:0000256" key="2">
    <source>
        <dbReference type="SAM" id="Phobius"/>
    </source>
</evidence>
<proteinExistence type="predicted"/>
<protein>
    <submittedName>
        <fullName evidence="4">Helix-turn-helix transcriptional regulator</fullName>
    </submittedName>
</protein>
<feature type="transmembrane region" description="Helical" evidence="2">
    <location>
        <begin position="109"/>
        <end position="127"/>
    </location>
</feature>
<feature type="domain" description="HTH cro/C1-type" evidence="3">
    <location>
        <begin position="7"/>
        <end position="61"/>
    </location>
</feature>
<name>A0A940P9C7_9ENTE</name>
<dbReference type="PANTHER" id="PTHR46558:SF4">
    <property type="entry name" value="DNA-BIDING PHAGE PROTEIN"/>
    <property type="match status" value="1"/>
</dbReference>
<reference evidence="4" key="1">
    <citation type="submission" date="2020-12" db="EMBL/GenBank/DDBJ databases">
        <title>Vagococcus allomyrinae sp. nov. and Enterococcus lavae sp. nov., isolated from the larvae of Allomyrina dichotoma.</title>
        <authorList>
            <person name="Lee S.D."/>
        </authorList>
    </citation>
    <scope>NUCLEOTIDE SEQUENCE</scope>
    <source>
        <strain evidence="4">BWB3-3</strain>
    </source>
</reference>
<organism evidence="4 5">
    <name type="scientific">Vagococcus allomyrinae</name>
    <dbReference type="NCBI Taxonomy" id="2794353"/>
    <lineage>
        <taxon>Bacteria</taxon>
        <taxon>Bacillati</taxon>
        <taxon>Bacillota</taxon>
        <taxon>Bacilli</taxon>
        <taxon>Lactobacillales</taxon>
        <taxon>Enterococcaceae</taxon>
        <taxon>Vagococcus</taxon>
    </lineage>
</organism>
<dbReference type="GO" id="GO:0003677">
    <property type="term" value="F:DNA binding"/>
    <property type="evidence" value="ECO:0007669"/>
    <property type="project" value="UniProtKB-KW"/>
</dbReference>
<evidence type="ECO:0000259" key="3">
    <source>
        <dbReference type="PROSITE" id="PS50943"/>
    </source>
</evidence>
<dbReference type="Proteomes" id="UP000674938">
    <property type="component" value="Unassembled WGS sequence"/>
</dbReference>
<dbReference type="InterPro" id="IPR010982">
    <property type="entry name" value="Lambda_DNA-bd_dom_sf"/>
</dbReference>
<evidence type="ECO:0000313" key="5">
    <source>
        <dbReference type="Proteomes" id="UP000674938"/>
    </source>
</evidence>
<feature type="transmembrane region" description="Helical" evidence="2">
    <location>
        <begin position="201"/>
        <end position="219"/>
    </location>
</feature>
<keyword evidence="5" id="KW-1185">Reference proteome</keyword>
<gene>
    <name evidence="4" type="ORF">I6N95_02650</name>
</gene>
<accession>A0A940P9C7</accession>
<keyword evidence="1" id="KW-0238">DNA-binding</keyword>